<proteinExistence type="predicted"/>
<dbReference type="OrthoDB" id="2283785at2759"/>
<name>A0A8H7W1M1_9HELO</name>
<feature type="region of interest" description="Disordered" evidence="1">
    <location>
        <begin position="180"/>
        <end position="250"/>
    </location>
</feature>
<accession>A0A8H7W1M1</accession>
<keyword evidence="3" id="KW-1185">Reference proteome</keyword>
<evidence type="ECO:0000313" key="3">
    <source>
        <dbReference type="Proteomes" id="UP000664132"/>
    </source>
</evidence>
<comment type="caution">
    <text evidence="2">The sequence shown here is derived from an EMBL/GenBank/DDBJ whole genome shotgun (WGS) entry which is preliminary data.</text>
</comment>
<feature type="compositionally biased region" description="Basic and acidic residues" evidence="1">
    <location>
        <begin position="194"/>
        <end position="203"/>
    </location>
</feature>
<organism evidence="2 3">
    <name type="scientific">Cadophora malorum</name>
    <dbReference type="NCBI Taxonomy" id="108018"/>
    <lineage>
        <taxon>Eukaryota</taxon>
        <taxon>Fungi</taxon>
        <taxon>Dikarya</taxon>
        <taxon>Ascomycota</taxon>
        <taxon>Pezizomycotina</taxon>
        <taxon>Leotiomycetes</taxon>
        <taxon>Helotiales</taxon>
        <taxon>Ploettnerulaceae</taxon>
        <taxon>Cadophora</taxon>
    </lineage>
</organism>
<dbReference type="Proteomes" id="UP000664132">
    <property type="component" value="Unassembled WGS sequence"/>
</dbReference>
<evidence type="ECO:0000313" key="2">
    <source>
        <dbReference type="EMBL" id="KAG4411792.1"/>
    </source>
</evidence>
<gene>
    <name evidence="2" type="ORF">IFR04_015073</name>
</gene>
<dbReference type="AlphaFoldDB" id="A0A8H7W1M1"/>
<dbReference type="EMBL" id="JAFJYH010000439">
    <property type="protein sequence ID" value="KAG4411792.1"/>
    <property type="molecule type" value="Genomic_DNA"/>
</dbReference>
<protein>
    <submittedName>
        <fullName evidence="2">Uncharacterized protein</fullName>
    </submittedName>
</protein>
<sequence length="250" mass="28646">MYMSRWLQWRQETLQRRDRILQPAISFQIILPEDTRGANATRKPTVRYSGDEIRGHLEVMTCGNFEFEVNLSFEGLVRTWVASQNNSDPCRLPPTAEFQAFYDEMDKTAQMDKATWSPEVVSRRAFTSKCLVFRFPSVNYYNLKPYLYTKQYSCFRHTTMRVGLSGAALLADQNLLLDSQNGTNTNTLGSPKRSISESPREEDGAGSSRIRKNVLEKRQWLPMEDPSQSSYQGRKELASDVPQPAFSTSS</sequence>
<evidence type="ECO:0000256" key="1">
    <source>
        <dbReference type="SAM" id="MobiDB-lite"/>
    </source>
</evidence>
<reference evidence="2" key="1">
    <citation type="submission" date="2021-02" db="EMBL/GenBank/DDBJ databases">
        <title>Genome sequence Cadophora malorum strain M34.</title>
        <authorList>
            <person name="Stefanovic E."/>
            <person name="Vu D."/>
            <person name="Scully C."/>
            <person name="Dijksterhuis J."/>
            <person name="Roader J."/>
            <person name="Houbraken J."/>
        </authorList>
    </citation>
    <scope>NUCLEOTIDE SEQUENCE</scope>
    <source>
        <strain evidence="2">M34</strain>
    </source>
</reference>